<evidence type="ECO:0000313" key="1">
    <source>
        <dbReference type="EMBL" id="OAA72615.1"/>
    </source>
</evidence>
<reference evidence="1 2" key="1">
    <citation type="journal article" date="2016" name="Genome Biol. Evol.">
        <title>Divergent and convergent evolution of fungal pathogenicity.</title>
        <authorList>
            <person name="Shang Y."/>
            <person name="Xiao G."/>
            <person name="Zheng P."/>
            <person name="Cen K."/>
            <person name="Zhan S."/>
            <person name="Wang C."/>
        </authorList>
    </citation>
    <scope>NUCLEOTIDE SEQUENCE [LARGE SCALE GENOMIC DNA]</scope>
    <source>
        <strain evidence="1 2">RCEF 1005</strain>
    </source>
</reference>
<comment type="caution">
    <text evidence="1">The sequence shown here is derived from an EMBL/GenBank/DDBJ whole genome shotgun (WGS) entry which is preliminary data.</text>
</comment>
<keyword evidence="2" id="KW-1185">Reference proteome</keyword>
<dbReference type="OrthoDB" id="5426377at2759"/>
<sequence>MPAGQKSSATIPADYGHYATYVFPADNASFPLYVQGHDGEAKVVTLDLSTFQVESTWQQKHFKTMRMDNYAIEDRDVCEAVAVCYQQAAETATTASLWLANTVGNTCKNIGSSIWHYFSDNNYENLHSILQQAAVGLAINIASTPLGNVILNSGHQATSGQDKCGTREPENLANDFASALQQFCEAIQKSKDTVTDNHYYSGELKDDESSQDGTMAITKAFIASQAGNFGPACKALGIEWKRSLRALSNMLQ</sequence>
<name>A0A168DHB8_CORDF</name>
<evidence type="ECO:0000313" key="2">
    <source>
        <dbReference type="Proteomes" id="UP000076881"/>
    </source>
</evidence>
<dbReference type="AlphaFoldDB" id="A0A168DHB8"/>
<dbReference type="Proteomes" id="UP000076881">
    <property type="component" value="Unassembled WGS sequence"/>
</dbReference>
<accession>A0A168DHB8</accession>
<dbReference type="EMBL" id="AZHF01000007">
    <property type="protein sequence ID" value="OAA72615.1"/>
    <property type="molecule type" value="Genomic_DNA"/>
</dbReference>
<organism evidence="1 2">
    <name type="scientific">Akanthomyces lecanii RCEF 1005</name>
    <dbReference type="NCBI Taxonomy" id="1081108"/>
    <lineage>
        <taxon>Eukaryota</taxon>
        <taxon>Fungi</taxon>
        <taxon>Dikarya</taxon>
        <taxon>Ascomycota</taxon>
        <taxon>Pezizomycotina</taxon>
        <taxon>Sordariomycetes</taxon>
        <taxon>Hypocreomycetidae</taxon>
        <taxon>Hypocreales</taxon>
        <taxon>Cordycipitaceae</taxon>
        <taxon>Akanthomyces</taxon>
        <taxon>Cordyceps confragosa</taxon>
    </lineage>
</organism>
<proteinExistence type="predicted"/>
<gene>
    <name evidence="1" type="ORF">LEL_08399</name>
</gene>
<protein>
    <submittedName>
        <fullName evidence="1">GPI anchored protein</fullName>
    </submittedName>
</protein>